<dbReference type="RefSeq" id="WP_013225682.1">
    <property type="nucleotide sequence ID" value="NC_014318.1"/>
</dbReference>
<proteinExistence type="predicted"/>
<dbReference type="InterPro" id="IPR029045">
    <property type="entry name" value="ClpP/crotonase-like_dom_sf"/>
</dbReference>
<dbReference type="Gene3D" id="3.90.226.10">
    <property type="entry name" value="2-enoyl-CoA Hydratase, Chain A, domain 1"/>
    <property type="match status" value="1"/>
</dbReference>
<dbReference type="GO" id="GO:0003824">
    <property type="term" value="F:catalytic activity"/>
    <property type="evidence" value="ECO:0007669"/>
    <property type="project" value="UniProtKB-ARBA"/>
</dbReference>
<accession>A0A0H3D3P2</accession>
<organism evidence="1 2">
    <name type="scientific">Amycolatopsis mediterranei (strain U-32)</name>
    <dbReference type="NCBI Taxonomy" id="749927"/>
    <lineage>
        <taxon>Bacteria</taxon>
        <taxon>Bacillati</taxon>
        <taxon>Actinomycetota</taxon>
        <taxon>Actinomycetes</taxon>
        <taxon>Pseudonocardiales</taxon>
        <taxon>Pseudonocardiaceae</taxon>
        <taxon>Amycolatopsis</taxon>
    </lineage>
</organism>
<gene>
    <name evidence="1" type="primary">paaG</name>
    <name evidence="1" type="ordered locus">AMED_3831</name>
</gene>
<dbReference type="OrthoDB" id="9777711at2"/>
<dbReference type="PANTHER" id="PTHR11941">
    <property type="entry name" value="ENOYL-COA HYDRATASE-RELATED"/>
    <property type="match status" value="1"/>
</dbReference>
<protein>
    <submittedName>
        <fullName evidence="1">Enoyl-CoA hydratase</fullName>
    </submittedName>
</protein>
<dbReference type="GeneID" id="92871572"/>
<dbReference type="EMBL" id="CP002000">
    <property type="protein sequence ID" value="ADJ45610.1"/>
    <property type="molecule type" value="Genomic_DNA"/>
</dbReference>
<reference evidence="1 2" key="1">
    <citation type="journal article" date="2010" name="Cell Res.">
        <title>Complete genome sequence of the rifamycin SV-producing Amycolatopsis mediterranei U32 revealed its genetic characteristics in phylogeny and metabolism.</title>
        <authorList>
            <person name="Zhao W."/>
            <person name="Zhong Y."/>
            <person name="Yuan H."/>
            <person name="Wang J."/>
            <person name="Zheng H."/>
            <person name="Wang Y."/>
            <person name="Cen X."/>
            <person name="Xu F."/>
            <person name="Bai J."/>
            <person name="Han X."/>
            <person name="Lu G."/>
            <person name="Zhu Y."/>
            <person name="Shao Z."/>
            <person name="Yan H."/>
            <person name="Li C."/>
            <person name="Peng N."/>
            <person name="Zhang Z."/>
            <person name="Zhang Y."/>
            <person name="Lin W."/>
            <person name="Fan Y."/>
            <person name="Qin Z."/>
            <person name="Hu Y."/>
            <person name="Zhu B."/>
            <person name="Wang S."/>
            <person name="Ding X."/>
            <person name="Zhao G.P."/>
        </authorList>
    </citation>
    <scope>NUCLEOTIDE SEQUENCE [LARGE SCALE GENOMIC DNA]</scope>
    <source>
        <strain evidence="2">U-32</strain>
    </source>
</reference>
<name>A0A0H3D3P2_AMYMU</name>
<dbReference type="SUPFAM" id="SSF52096">
    <property type="entry name" value="ClpP/crotonase"/>
    <property type="match status" value="1"/>
</dbReference>
<sequence>MADDAVLVTADGPVRVLTLNRPDSLNAFDTELHHALPRVLAGLSLDREARAVVLTGAGRAFSAGGDLETFERHANDLEERRQTLRIGRRLFDELVGLHLPVVAAVNGPAVGLGATLVTACDMVFIAEHAFLADPHVTVALVAGDGAAATWPLHVSLLRAKEFLLTGDRVPAATAVELGLANRVVPAESLMPEALAFAHRLAALPPQAVQDTKAVLNQWVRQAAVSVLGYGLAAESQSHDTAEFRAVPEAFRARSARKP</sequence>
<dbReference type="CDD" id="cd06558">
    <property type="entry name" value="crotonase-like"/>
    <property type="match status" value="1"/>
</dbReference>
<dbReference type="InterPro" id="IPR001753">
    <property type="entry name" value="Enoyl-CoA_hydra/iso"/>
</dbReference>
<dbReference type="GO" id="GO:0006635">
    <property type="term" value="P:fatty acid beta-oxidation"/>
    <property type="evidence" value="ECO:0007669"/>
    <property type="project" value="TreeGrafter"/>
</dbReference>
<dbReference type="HOGENOM" id="CLU_009834_7_2_11"/>
<dbReference type="PATRIC" id="fig|749927.5.peg.3961"/>
<evidence type="ECO:0000313" key="1">
    <source>
        <dbReference type="EMBL" id="ADJ45610.1"/>
    </source>
</evidence>
<dbReference type="Proteomes" id="UP000000328">
    <property type="component" value="Chromosome"/>
</dbReference>
<dbReference type="AlphaFoldDB" id="A0A0H3D3P2"/>
<evidence type="ECO:0000313" key="2">
    <source>
        <dbReference type="Proteomes" id="UP000000328"/>
    </source>
</evidence>
<dbReference type="eggNOG" id="COG1024">
    <property type="taxonomic scope" value="Bacteria"/>
</dbReference>
<dbReference type="KEGG" id="amd:AMED_3831"/>
<dbReference type="PANTHER" id="PTHR11941:SF54">
    <property type="entry name" value="ENOYL-COA HYDRATASE, MITOCHONDRIAL"/>
    <property type="match status" value="1"/>
</dbReference>
<dbReference type="Pfam" id="PF00378">
    <property type="entry name" value="ECH_1"/>
    <property type="match status" value="1"/>
</dbReference>